<dbReference type="RefSeq" id="XP_002781603.1">
    <property type="nucleotide sequence ID" value="XM_002781557.1"/>
</dbReference>
<dbReference type="GeneID" id="9041659"/>
<dbReference type="Pfam" id="PF12796">
    <property type="entry name" value="Ank_2"/>
    <property type="match status" value="2"/>
</dbReference>
<keyword evidence="2 3" id="KW-0040">ANK repeat</keyword>
<feature type="repeat" description="ANK" evidence="3">
    <location>
        <begin position="63"/>
        <end position="95"/>
    </location>
</feature>
<accession>C5KQ43</accession>
<proteinExistence type="predicted"/>
<dbReference type="PANTHER" id="PTHR24198">
    <property type="entry name" value="ANKYRIN REPEAT AND PROTEIN KINASE DOMAIN-CONTAINING PROTEIN"/>
    <property type="match status" value="1"/>
</dbReference>
<dbReference type="InterPro" id="IPR036770">
    <property type="entry name" value="Ankyrin_rpt-contain_sf"/>
</dbReference>
<dbReference type="OrthoDB" id="8193571at2759"/>
<dbReference type="Proteomes" id="UP000007800">
    <property type="component" value="Unassembled WGS sequence"/>
</dbReference>
<dbReference type="SMART" id="SM00248">
    <property type="entry name" value="ANK"/>
    <property type="match status" value="6"/>
</dbReference>
<dbReference type="InterPro" id="IPR002110">
    <property type="entry name" value="Ankyrin_rpt"/>
</dbReference>
<evidence type="ECO:0000256" key="3">
    <source>
        <dbReference type="PROSITE-ProRule" id="PRU00023"/>
    </source>
</evidence>
<organism evidence="5">
    <name type="scientific">Perkinsus marinus (strain ATCC 50983 / TXsc)</name>
    <dbReference type="NCBI Taxonomy" id="423536"/>
    <lineage>
        <taxon>Eukaryota</taxon>
        <taxon>Sar</taxon>
        <taxon>Alveolata</taxon>
        <taxon>Perkinsozoa</taxon>
        <taxon>Perkinsea</taxon>
        <taxon>Perkinsida</taxon>
        <taxon>Perkinsidae</taxon>
        <taxon>Perkinsus</taxon>
    </lineage>
</organism>
<keyword evidence="5" id="KW-1185">Reference proteome</keyword>
<evidence type="ECO:0000313" key="5">
    <source>
        <dbReference type="Proteomes" id="UP000007800"/>
    </source>
</evidence>
<feature type="repeat" description="ANK" evidence="3">
    <location>
        <begin position="30"/>
        <end position="62"/>
    </location>
</feature>
<dbReference type="AlphaFoldDB" id="C5KQ43"/>
<dbReference type="OMA" id="NINCRDE"/>
<dbReference type="Gene3D" id="1.25.40.20">
    <property type="entry name" value="Ankyrin repeat-containing domain"/>
    <property type="match status" value="2"/>
</dbReference>
<dbReference type="PRINTS" id="PR01415">
    <property type="entry name" value="ANKYRIN"/>
</dbReference>
<name>C5KQ43_PERM5</name>
<reference evidence="4 5" key="1">
    <citation type="submission" date="2008-07" db="EMBL/GenBank/DDBJ databases">
        <authorList>
            <person name="El-Sayed N."/>
            <person name="Caler E."/>
            <person name="Inman J."/>
            <person name="Amedeo P."/>
            <person name="Hass B."/>
            <person name="Wortman J."/>
        </authorList>
    </citation>
    <scope>NUCLEOTIDE SEQUENCE [LARGE SCALE GENOMIC DNA]</scope>
    <source>
        <strain evidence="5">ATCC 50983 / TXsc</strain>
    </source>
</reference>
<feature type="repeat" description="ANK" evidence="3">
    <location>
        <begin position="260"/>
        <end position="293"/>
    </location>
</feature>
<gene>
    <name evidence="4" type="ORF">Pmar_PMAR010495</name>
</gene>
<dbReference type="PANTHER" id="PTHR24198:SF165">
    <property type="entry name" value="ANKYRIN REPEAT-CONTAINING PROTEIN-RELATED"/>
    <property type="match status" value="1"/>
</dbReference>
<dbReference type="EMBL" id="GG675225">
    <property type="protein sequence ID" value="EER13398.1"/>
    <property type="molecule type" value="Genomic_DNA"/>
</dbReference>
<dbReference type="PROSITE" id="PS50088">
    <property type="entry name" value="ANK_REPEAT"/>
    <property type="match status" value="4"/>
</dbReference>
<feature type="repeat" description="ANK" evidence="3">
    <location>
        <begin position="295"/>
        <end position="330"/>
    </location>
</feature>
<evidence type="ECO:0000313" key="4">
    <source>
        <dbReference type="EMBL" id="EER13398.1"/>
    </source>
</evidence>
<keyword evidence="1" id="KW-0677">Repeat</keyword>
<evidence type="ECO:0000256" key="2">
    <source>
        <dbReference type="ARBA" id="ARBA00023043"/>
    </source>
</evidence>
<protein>
    <submittedName>
        <fullName evidence="4">Ankyrin repeat domain containing protein</fullName>
    </submittedName>
</protein>
<sequence length="409" mass="44502">MHFLPRLLLSNRRYVFSLGGLARYLSTAGGGWGDLHLAAATGNLDLVKSLLEQGYDVNERIMDRSTPLHLAAANGWVLVIEHLVENGASLNAVDASGLTPLQTALRNRQQKCVQSLSGWKARCANADKITPPATFRDMSPHDDSVQSGETAVHVAAESKNEDVLREIINFVGPSAADIEYSVIIEKCGALEDLLILRDKAGRSVKDMPGAADILAAILRGRAYALDVKRFVRAKYPQLSLMNPNKERIPVNINCRDEVIHGATPLHYVATSCDALPLMDMLIAHGANVNAQSDACGETPLHWAVKSSSDAHFAMVKALLAAGADATMQTFRPTGQRRMILPDIQLSAGSTPIHYAVRLRKYNVFALIVDHVRPSEADCDPAVRDAKSQAFEELVAIKDCEGRSVNDLLR</sequence>
<dbReference type="InParanoid" id="C5KQ43"/>
<evidence type="ECO:0000256" key="1">
    <source>
        <dbReference type="ARBA" id="ARBA00022737"/>
    </source>
</evidence>
<dbReference type="PROSITE" id="PS50297">
    <property type="entry name" value="ANK_REP_REGION"/>
    <property type="match status" value="4"/>
</dbReference>
<dbReference type="SUPFAM" id="SSF48403">
    <property type="entry name" value="Ankyrin repeat"/>
    <property type="match status" value="1"/>
</dbReference>